<dbReference type="Pfam" id="PF14599">
    <property type="entry name" value="zinc_ribbon_6"/>
    <property type="match status" value="1"/>
</dbReference>
<dbReference type="GO" id="GO:0061630">
    <property type="term" value="F:ubiquitin protein ligase activity"/>
    <property type="evidence" value="ECO:0007669"/>
    <property type="project" value="TreeGrafter"/>
</dbReference>
<dbReference type="PROSITE" id="PS50089">
    <property type="entry name" value="ZF_RING_2"/>
    <property type="match status" value="1"/>
</dbReference>
<keyword evidence="1" id="KW-0479">Metal-binding</keyword>
<dbReference type="Gene3D" id="3.30.40.10">
    <property type="entry name" value="Zinc/RING finger domain, C3HC4 (zinc finger)"/>
    <property type="match status" value="1"/>
</dbReference>
<dbReference type="SUPFAM" id="SSF57850">
    <property type="entry name" value="RING/U-box"/>
    <property type="match status" value="1"/>
</dbReference>
<dbReference type="PANTHER" id="PTHR21319:SF12">
    <property type="entry name" value="ZINC FINGER (C3HC4-TYPE RING FINGER) FAMILY PROTEIN"/>
    <property type="match status" value="1"/>
</dbReference>
<accession>A0A2P2IZ52</accession>
<dbReference type="Pfam" id="PF13639">
    <property type="entry name" value="zf-RING_2"/>
    <property type="match status" value="1"/>
</dbReference>
<dbReference type="GO" id="GO:0016567">
    <property type="term" value="P:protein ubiquitination"/>
    <property type="evidence" value="ECO:0007669"/>
    <property type="project" value="TreeGrafter"/>
</dbReference>
<dbReference type="GO" id="GO:0008270">
    <property type="term" value="F:zinc ion binding"/>
    <property type="evidence" value="ECO:0007669"/>
    <property type="project" value="UniProtKB-KW"/>
</dbReference>
<keyword evidence="1" id="KW-0862">Zinc</keyword>
<dbReference type="InterPro" id="IPR013083">
    <property type="entry name" value="Znf_RING/FYVE/PHD"/>
</dbReference>
<feature type="domain" description="RING-type" evidence="2">
    <location>
        <begin position="6"/>
        <end position="48"/>
    </location>
</feature>
<evidence type="ECO:0000259" key="2">
    <source>
        <dbReference type="PROSITE" id="PS50089"/>
    </source>
</evidence>
<name>A0A2P2IZ52_RHIMU</name>
<dbReference type="GO" id="GO:0006511">
    <property type="term" value="P:ubiquitin-dependent protein catabolic process"/>
    <property type="evidence" value="ECO:0007669"/>
    <property type="project" value="TreeGrafter"/>
</dbReference>
<dbReference type="PANTHER" id="PTHR21319">
    <property type="entry name" value="RING FINGER AND CHY ZINC FINGER DOMAIN-CONTAINING PROTEIN 1"/>
    <property type="match status" value="1"/>
</dbReference>
<dbReference type="SMART" id="SM00184">
    <property type="entry name" value="RING"/>
    <property type="match status" value="1"/>
</dbReference>
<organism evidence="3">
    <name type="scientific">Rhizophora mucronata</name>
    <name type="common">Asiatic mangrove</name>
    <dbReference type="NCBI Taxonomy" id="61149"/>
    <lineage>
        <taxon>Eukaryota</taxon>
        <taxon>Viridiplantae</taxon>
        <taxon>Streptophyta</taxon>
        <taxon>Embryophyta</taxon>
        <taxon>Tracheophyta</taxon>
        <taxon>Spermatophyta</taxon>
        <taxon>Magnoliopsida</taxon>
        <taxon>eudicotyledons</taxon>
        <taxon>Gunneridae</taxon>
        <taxon>Pentapetalae</taxon>
        <taxon>rosids</taxon>
        <taxon>fabids</taxon>
        <taxon>Malpighiales</taxon>
        <taxon>Rhizophoraceae</taxon>
        <taxon>Rhizophora</taxon>
    </lineage>
</organism>
<dbReference type="GO" id="GO:0005634">
    <property type="term" value="C:nucleus"/>
    <property type="evidence" value="ECO:0007669"/>
    <property type="project" value="TreeGrafter"/>
</dbReference>
<dbReference type="AlphaFoldDB" id="A0A2P2IZ52"/>
<protein>
    <recommendedName>
        <fullName evidence="2">RING-type domain-containing protein</fullName>
    </recommendedName>
</protein>
<reference evidence="3" key="1">
    <citation type="submission" date="2018-02" db="EMBL/GenBank/DDBJ databases">
        <title>Rhizophora mucronata_Transcriptome.</title>
        <authorList>
            <person name="Meera S.P."/>
            <person name="Sreeshan A."/>
            <person name="Augustine A."/>
        </authorList>
    </citation>
    <scope>NUCLEOTIDE SEQUENCE</scope>
    <source>
        <tissue evidence="3">Leaf</tissue>
    </source>
</reference>
<proteinExistence type="predicted"/>
<sequence>MKNYFPVCYEYLFDSIKRATVMKCGHTMHLDCFHEMAKQNQYRCPFCSKTVLDMTDVWNDLDLEIQAIEMPEEYCYGVSILCNDCNSTSKVRFHVAGHKCNHCNSYNTCRITNPDHKGSL</sequence>
<evidence type="ECO:0000256" key="1">
    <source>
        <dbReference type="PROSITE-ProRule" id="PRU00175"/>
    </source>
</evidence>
<dbReference type="InterPro" id="IPR039512">
    <property type="entry name" value="RCHY1_zinc-ribbon"/>
</dbReference>
<dbReference type="Gene3D" id="2.20.28.10">
    <property type="match status" value="1"/>
</dbReference>
<dbReference type="InterPro" id="IPR001841">
    <property type="entry name" value="Znf_RING"/>
</dbReference>
<evidence type="ECO:0000313" key="3">
    <source>
        <dbReference type="EMBL" id="MBW86467.1"/>
    </source>
</evidence>
<dbReference type="EMBL" id="GGEC01005984">
    <property type="protein sequence ID" value="MBW86467.1"/>
    <property type="molecule type" value="Transcribed_RNA"/>
</dbReference>
<keyword evidence="1" id="KW-0863">Zinc-finger</keyword>